<dbReference type="OrthoDB" id="248474at2759"/>
<gene>
    <name evidence="4" type="ORF">JKF63_06231</name>
</gene>
<dbReference type="PANTHER" id="PTHR21704">
    <property type="entry name" value="NIPPED-B-LIKE PROTEIN DELANGIN SCC2-RELATED"/>
    <property type="match status" value="1"/>
</dbReference>
<dbReference type="GeneID" id="94292258"/>
<feature type="region of interest" description="Disordered" evidence="2">
    <location>
        <begin position="227"/>
        <end position="275"/>
    </location>
</feature>
<feature type="region of interest" description="Disordered" evidence="2">
    <location>
        <begin position="166"/>
        <end position="195"/>
    </location>
</feature>
<dbReference type="GO" id="GO:1990414">
    <property type="term" value="P:replication-born double-strand break repair via sister chromatid exchange"/>
    <property type="evidence" value="ECO:0007669"/>
    <property type="project" value="TreeGrafter"/>
</dbReference>
<dbReference type="GO" id="GO:0090694">
    <property type="term" value="C:Scc2-Scc4 cohesin loading complex"/>
    <property type="evidence" value="ECO:0007669"/>
    <property type="project" value="TreeGrafter"/>
</dbReference>
<evidence type="ECO:0000256" key="2">
    <source>
        <dbReference type="SAM" id="MobiDB-lite"/>
    </source>
</evidence>
<comment type="caution">
    <text evidence="4">The sequence shown here is derived from an EMBL/GenBank/DDBJ whole genome shotgun (WGS) entry which is preliminary data.</text>
</comment>
<protein>
    <recommendedName>
        <fullName evidence="1">Sister chromatid cohesion protein</fullName>
    </recommendedName>
</protein>
<keyword evidence="1" id="KW-0677">Repeat</keyword>
<dbReference type="GO" id="GO:0034087">
    <property type="term" value="P:establishment of mitotic sister chromatid cohesion"/>
    <property type="evidence" value="ECO:0007669"/>
    <property type="project" value="TreeGrafter"/>
</dbReference>
<dbReference type="InterPro" id="IPR016024">
    <property type="entry name" value="ARM-type_fold"/>
</dbReference>
<comment type="similarity">
    <text evidence="1">Belongs to the SCC2/Nipped-B family.</text>
</comment>
<dbReference type="RefSeq" id="XP_067758678.1">
    <property type="nucleotide sequence ID" value="XM_067902181.1"/>
</dbReference>
<evidence type="ECO:0000313" key="5">
    <source>
        <dbReference type="Proteomes" id="UP000674318"/>
    </source>
</evidence>
<accession>A0A836LER3</accession>
<dbReference type="EMBL" id="JAFJZO010000013">
    <property type="protein sequence ID" value="KAG5509526.1"/>
    <property type="molecule type" value="Genomic_DNA"/>
</dbReference>
<feature type="compositionally biased region" description="Low complexity" evidence="2">
    <location>
        <begin position="1496"/>
        <end position="1508"/>
    </location>
</feature>
<feature type="compositionally biased region" description="Basic residues" evidence="2">
    <location>
        <begin position="1518"/>
        <end position="1527"/>
    </location>
</feature>
<proteinExistence type="inferred from homology"/>
<dbReference type="SUPFAM" id="SSF48371">
    <property type="entry name" value="ARM repeat"/>
    <property type="match status" value="1"/>
</dbReference>
<dbReference type="GO" id="GO:0010468">
    <property type="term" value="P:regulation of gene expression"/>
    <property type="evidence" value="ECO:0007669"/>
    <property type="project" value="InterPro"/>
</dbReference>
<sequence>MLHSGEGMSVKPVVPLPPQPCLIAADESVNPLPKLLLSFPVPRLVSQLRLEMGCARSEEEETPDTGLRIESPASSWQVEELDHVSQGMQESAQQLFLTGAFSHFFQEQFHHEVGPPLRERGGGAGDGDAAHRSQGRGYAALWVSHKVSSGIQGLFSCNAHQNTLPSASRLRRQGEAATALSSSVPPAGKDASRHRVPLTRVPDSESWVAGEDAAAVAFRSRRSTESGSVLADLSTDSRSSVPAAGASSIPASGRRRASATVASTPTTSGTAVNYKPRTAPVSAHLESLGMSLSATDESANAKSISFAEFVRQACSDDEGGVVTCNVPLLLGYVSWLPLQVRPFDGIPSEQLTACLTTLAASGTGAEEAAAGSSCNSGLHGSLWSVRMWLCCQCLAHPHFPTEAAPVELVGRAVDAFARVIRHVAALLSQAQQSADAAAAEGNTVAGTTHVWHPSSALGRGSGVADELTTASLFPWLEQLRGYLRSFAVMLYNRTVQLVPATDVYRLEELCYQCLFYVTRTCSEKMHLLYGTYITDSAVHLYQCIWNRLQMGRQRSVEMFFQRLPLSSAGLMHRSYRVNYYERAVLPLTVAMLSGAQSLVISGEVSELVTVETLQRQCNLWTSAFVHELLLGRCVGEGGRVGDTAAVRVAEDLVDLLGLPEWPGADMLLHAFVRALAQLCLGAESATATATAASTEALRLLAVDVVAHVALKLFDERQSSLPISLLAEVERLRESSASSQVATCVRLQQVLRVPAPAHPAPDDQQAWERMCGAPGKAAASNPDAADLALLGMMVSVYMAESQLISNPSTTADFAAVWLHVRAAQLTTWAALQDNDQRWLSQAALATLVRWQRPPGVGDAPVNWTDVCAWTQAISTQLRNSMLNLRTRHTLVSLLLSISRFTDAQEVAVPVSDAVQKRTLAYLARLGAVYPPLHRHLWPVARQCVQDDSARVRESIVPLLVTILNAATVTATEGELAAATDYYVATADGVTAEVVSSLLCLLGDKSAAVVSRTIAALSTFLTDEAHQGLLVTPHGAPLLSFIQQKLLQLAAPDDMEAQRHQEEVVKHFLRRWVVALGDTVGSLTGADAQLAKELVALAVMGAPDYPHDLSEDHPLVRLLRDMHAYVAAYDSAGETPSSTANAPTAAAVRRRPRGNHIDRARLLHVMRCAARSLWTRYTCFHSVEDAVSSLAALRALAQAHSEWVQPLAEVLVQSITYPPPSTSPLAKAPDALGGALVHMCQTLHAVLKAPRLPLVSLDQLARCLTVLLSKYVGPYQQRVIVASCGALCALITCGAKHPCSAQVNVPYLQLCYSLMNTYYTRVRGLLPNLATQPQSVAYTQRFLFLLSEFLRMYPGWKQHPPHPALEEESLVSHEKGVAGPNALISGSGIMANVYQLLEDVLGSCGSAAAQKGVAVIALRVMASLCLLDPATYFFRAQGHIREALRSHDINFQLQGLSLLSDFLKEEDKRVEMAARQATRLNTTALILGSNSGDGGGNSSDTSSGSQGNSSRCDAPLPSGRVKRTRRRRAATADVQKQMRAGANARRGPPAHFSAAGHTEDFNSGMSTWVFQHFHGDIARLSCGTPSSQVRALSLRLFQQAAHGGLLPPDKYMQAIVALAADVHAPLRQQAGSILAVHSERHEEVVGMSIGRGVVLAYRLHHICDVNLLFSAVVPEKPLSAAPAVESEAGDVLNGYSVHSTVYALLHKRLRDSMVTTLVRFFYDDGRVRSWCEEHVQLLADASKTLAAPSSSGDIFHLFHPLSFLCHMTLALATLPFQHESDVMHVLKQARNGLDLCGQEALDWLMDGEISGTLPLCTDVSASTLMQWKAIGAVLLHYLRRSLKLEYRLSSAKLTHCPNRQNHRAANRGAPHYTLSQLPRNATHTAARADLIARIERLVHILDPALRGTATSHSSADVVGRGWHALGVELQAALLEESGDEFRKASPLLCSPGVREKDKTAPAAHARRKPAGPQKRKRQRSSSSSDTTSEDAGVEHKASYDETSASSLSQSSTTEDMS</sequence>
<dbReference type="InterPro" id="IPR024986">
    <property type="entry name" value="Nipped-B_C"/>
</dbReference>
<dbReference type="GO" id="GO:0061775">
    <property type="term" value="F:cohesin loader activity"/>
    <property type="evidence" value="ECO:0007669"/>
    <property type="project" value="InterPro"/>
</dbReference>
<feature type="compositionally biased region" description="Low complexity" evidence="2">
    <location>
        <begin position="1537"/>
        <end position="1548"/>
    </location>
</feature>
<reference evidence="4 5" key="1">
    <citation type="submission" date="2021-02" db="EMBL/GenBank/DDBJ databases">
        <title>Porcisia hertigi Genome sequencing and assembly.</title>
        <authorList>
            <person name="Almutairi H."/>
            <person name="Gatherer D."/>
        </authorList>
    </citation>
    <scope>NUCLEOTIDE SEQUENCE [LARGE SCALE GENOMIC DNA]</scope>
    <source>
        <strain evidence="4 5">C119</strain>
    </source>
</reference>
<feature type="domain" description="Sister chromatid cohesion C-terminal" evidence="3">
    <location>
        <begin position="1565"/>
        <end position="1787"/>
    </location>
</feature>
<dbReference type="PANTHER" id="PTHR21704:SF18">
    <property type="entry name" value="NIPPED-B-LIKE PROTEIN"/>
    <property type="match status" value="1"/>
</dbReference>
<keyword evidence="1" id="KW-0131">Cell cycle</keyword>
<feature type="region of interest" description="Disordered" evidence="2">
    <location>
        <begin position="1942"/>
        <end position="2015"/>
    </location>
</feature>
<dbReference type="InterPro" id="IPR033031">
    <property type="entry name" value="Scc2/Nipped-B"/>
</dbReference>
<keyword evidence="5" id="KW-1185">Reference proteome</keyword>
<feature type="compositionally biased region" description="Low complexity" evidence="2">
    <location>
        <begin position="239"/>
        <end position="272"/>
    </location>
</feature>
<feature type="compositionally biased region" description="Basic residues" evidence="2">
    <location>
        <begin position="1962"/>
        <end position="1977"/>
    </location>
</feature>
<organism evidence="4 5">
    <name type="scientific">Porcisia hertigi</name>
    <dbReference type="NCBI Taxonomy" id="2761500"/>
    <lineage>
        <taxon>Eukaryota</taxon>
        <taxon>Discoba</taxon>
        <taxon>Euglenozoa</taxon>
        <taxon>Kinetoplastea</taxon>
        <taxon>Metakinetoplastina</taxon>
        <taxon>Trypanosomatida</taxon>
        <taxon>Trypanosomatidae</taxon>
        <taxon>Leishmaniinae</taxon>
        <taxon>Porcisia</taxon>
    </lineage>
</organism>
<dbReference type="Proteomes" id="UP000674318">
    <property type="component" value="Chromosome 13"/>
</dbReference>
<keyword evidence="1" id="KW-0539">Nucleus</keyword>
<evidence type="ECO:0000259" key="3">
    <source>
        <dbReference type="Pfam" id="PF12830"/>
    </source>
</evidence>
<feature type="region of interest" description="Disordered" evidence="2">
    <location>
        <begin position="1484"/>
        <end position="1549"/>
    </location>
</feature>
<feature type="compositionally biased region" description="Low complexity" evidence="2">
    <location>
        <begin position="2000"/>
        <end position="2015"/>
    </location>
</feature>
<dbReference type="GO" id="GO:0140588">
    <property type="term" value="P:chromatin looping"/>
    <property type="evidence" value="ECO:0007669"/>
    <property type="project" value="InterPro"/>
</dbReference>
<dbReference type="GO" id="GO:0071169">
    <property type="term" value="P:establishment of protein localization to chromatin"/>
    <property type="evidence" value="ECO:0007669"/>
    <property type="project" value="TreeGrafter"/>
</dbReference>
<comment type="subcellular location">
    <subcellularLocation>
        <location evidence="1">Nucleus</location>
    </subcellularLocation>
</comment>
<name>A0A836LER3_9TRYP</name>
<dbReference type="GO" id="GO:0003682">
    <property type="term" value="F:chromatin binding"/>
    <property type="evidence" value="ECO:0007669"/>
    <property type="project" value="TreeGrafter"/>
</dbReference>
<dbReference type="Pfam" id="PF12830">
    <property type="entry name" value="Nipped-B_C"/>
    <property type="match status" value="1"/>
</dbReference>
<evidence type="ECO:0000313" key="4">
    <source>
        <dbReference type="EMBL" id="KAG5509526.1"/>
    </source>
</evidence>
<dbReference type="KEGG" id="phet:94292258"/>
<evidence type="ECO:0000256" key="1">
    <source>
        <dbReference type="RuleBase" id="RU364107"/>
    </source>
</evidence>